<proteinExistence type="predicted"/>
<evidence type="ECO:0000313" key="2">
    <source>
        <dbReference type="Proteomes" id="UP000280696"/>
    </source>
</evidence>
<dbReference type="Gene3D" id="3.30.460.10">
    <property type="entry name" value="Beta Polymerase, domain 2"/>
    <property type="match status" value="1"/>
</dbReference>
<organism evidence="1 2">
    <name type="scientific">Parablautia intestinalis</name>
    <dbReference type="NCBI Taxonomy" id="2320100"/>
    <lineage>
        <taxon>Bacteria</taxon>
        <taxon>Bacillati</taxon>
        <taxon>Bacillota</taxon>
        <taxon>Clostridia</taxon>
        <taxon>Lachnospirales</taxon>
        <taxon>Lachnospiraceae</taxon>
        <taxon>Parablautia</taxon>
    </lineage>
</organism>
<reference evidence="1 2" key="1">
    <citation type="submission" date="2018-09" db="EMBL/GenBank/DDBJ databases">
        <title>Murine metabolic-syndrome-specific gut microbial biobank.</title>
        <authorList>
            <person name="Liu C."/>
        </authorList>
    </citation>
    <scope>NUCLEOTIDE SEQUENCE [LARGE SCALE GENOMIC DNA]</scope>
    <source>
        <strain evidence="1 2">0.1xD8-82</strain>
    </source>
</reference>
<evidence type="ECO:0000313" key="1">
    <source>
        <dbReference type="EMBL" id="RKI92473.1"/>
    </source>
</evidence>
<dbReference type="EMBL" id="RAYQ01000005">
    <property type="protein sequence ID" value="RKI92473.1"/>
    <property type="molecule type" value="Genomic_DNA"/>
</dbReference>
<dbReference type="Proteomes" id="UP000280696">
    <property type="component" value="Unassembled WGS sequence"/>
</dbReference>
<protein>
    <recommendedName>
        <fullName evidence="3">Nucleotidyltransferase domain-containing protein</fullName>
    </recommendedName>
</protein>
<gene>
    <name evidence="1" type="ORF">D7V94_07355</name>
</gene>
<accession>A0A3A9AY26</accession>
<dbReference type="AlphaFoldDB" id="A0A3A9AY26"/>
<comment type="caution">
    <text evidence="1">The sequence shown here is derived from an EMBL/GenBank/DDBJ whole genome shotgun (WGS) entry which is preliminary data.</text>
</comment>
<dbReference type="OrthoDB" id="9791330at2"/>
<sequence length="358" mass="41568">MTVNDKIVNWISNRVKRDYAEDIALILLYGSYINGTANTKSDVDCYFIPRTQRGYQFAADFVIQDIGYDIFPMSWERVEGIANLKEILIPCVGDAKILYCHGADELKKFKNLQKRLQDNLKNSEYTGKIARGKFEYACKLYWQLENCSKLMEARLFAGKMIMTLADAVAVYNQDYFHFGLKKQYEDLHRFKNIPADFIGEYENVIKSERVEDIKMHSWNLIRAFGDFAAAEPVREEQKQEEKAAEEAADQNTDFYFLARLYEEICSTFNKIYVCAKTSNYILAFLSAVCLQNELKEIAGEQGILCYDILGAYSYRNLEKLAETTRRAEQDFVRIITDSGEKIKRFADFEEFERASIWG</sequence>
<keyword evidence="2" id="KW-1185">Reference proteome</keyword>
<name>A0A3A9AY26_9FIRM</name>
<evidence type="ECO:0008006" key="3">
    <source>
        <dbReference type="Google" id="ProtNLM"/>
    </source>
</evidence>
<dbReference type="InterPro" id="IPR043519">
    <property type="entry name" value="NT_sf"/>
</dbReference>
<dbReference type="RefSeq" id="WP_120468290.1">
    <property type="nucleotide sequence ID" value="NZ_RAYQ01000005.1"/>
</dbReference>
<dbReference type="SUPFAM" id="SSF81301">
    <property type="entry name" value="Nucleotidyltransferase"/>
    <property type="match status" value="1"/>
</dbReference>